<gene>
    <name evidence="1" type="ORF">EJ06DRAFT_267486</name>
</gene>
<protein>
    <submittedName>
        <fullName evidence="1">Uncharacterized protein</fullName>
    </submittedName>
</protein>
<dbReference type="AlphaFoldDB" id="A0A6G1HI57"/>
<sequence length="118" mass="13135">MPGLVCTACLARSAWCSTTARRHRASLYVLPDSAERLSKRSRSHLVVSGSTIRTRTRVGRDPLRWPPCKRNMLHESGRTMEARAAAAQVSALFKRRRVVRAERMGGRIGGICSFALDL</sequence>
<evidence type="ECO:0000313" key="2">
    <source>
        <dbReference type="Proteomes" id="UP000799640"/>
    </source>
</evidence>
<proteinExistence type="predicted"/>
<evidence type="ECO:0000313" key="1">
    <source>
        <dbReference type="EMBL" id="KAF2395672.1"/>
    </source>
</evidence>
<organism evidence="1 2">
    <name type="scientific">Trichodelitschia bisporula</name>
    <dbReference type="NCBI Taxonomy" id="703511"/>
    <lineage>
        <taxon>Eukaryota</taxon>
        <taxon>Fungi</taxon>
        <taxon>Dikarya</taxon>
        <taxon>Ascomycota</taxon>
        <taxon>Pezizomycotina</taxon>
        <taxon>Dothideomycetes</taxon>
        <taxon>Dothideomycetes incertae sedis</taxon>
        <taxon>Phaeotrichales</taxon>
        <taxon>Phaeotrichaceae</taxon>
        <taxon>Trichodelitschia</taxon>
    </lineage>
</organism>
<dbReference type="EMBL" id="ML996712">
    <property type="protein sequence ID" value="KAF2395672.1"/>
    <property type="molecule type" value="Genomic_DNA"/>
</dbReference>
<reference evidence="1" key="1">
    <citation type="journal article" date="2020" name="Stud. Mycol.">
        <title>101 Dothideomycetes genomes: a test case for predicting lifestyles and emergence of pathogens.</title>
        <authorList>
            <person name="Haridas S."/>
            <person name="Albert R."/>
            <person name="Binder M."/>
            <person name="Bloem J."/>
            <person name="Labutti K."/>
            <person name="Salamov A."/>
            <person name="Andreopoulos B."/>
            <person name="Baker S."/>
            <person name="Barry K."/>
            <person name="Bills G."/>
            <person name="Bluhm B."/>
            <person name="Cannon C."/>
            <person name="Castanera R."/>
            <person name="Culley D."/>
            <person name="Daum C."/>
            <person name="Ezra D."/>
            <person name="Gonzalez J."/>
            <person name="Henrissat B."/>
            <person name="Kuo A."/>
            <person name="Liang C."/>
            <person name="Lipzen A."/>
            <person name="Lutzoni F."/>
            <person name="Magnuson J."/>
            <person name="Mondo S."/>
            <person name="Nolan M."/>
            <person name="Ohm R."/>
            <person name="Pangilinan J."/>
            <person name="Park H.-J."/>
            <person name="Ramirez L."/>
            <person name="Alfaro M."/>
            <person name="Sun H."/>
            <person name="Tritt A."/>
            <person name="Yoshinaga Y."/>
            <person name="Zwiers L.-H."/>
            <person name="Turgeon B."/>
            <person name="Goodwin S."/>
            <person name="Spatafora J."/>
            <person name="Crous P."/>
            <person name="Grigoriev I."/>
        </authorList>
    </citation>
    <scope>NUCLEOTIDE SEQUENCE</scope>
    <source>
        <strain evidence="1">CBS 262.69</strain>
    </source>
</reference>
<keyword evidence="2" id="KW-1185">Reference proteome</keyword>
<dbReference type="Proteomes" id="UP000799640">
    <property type="component" value="Unassembled WGS sequence"/>
</dbReference>
<accession>A0A6G1HI57</accession>
<name>A0A6G1HI57_9PEZI</name>